<gene>
    <name evidence="2" type="ORF">L207DRAFT_474818</name>
</gene>
<accession>A0A2J6QTS0</accession>
<dbReference type="Pfam" id="PF24809">
    <property type="entry name" value="DUF7708"/>
    <property type="match status" value="1"/>
</dbReference>
<reference evidence="2 3" key="1">
    <citation type="submission" date="2016-04" db="EMBL/GenBank/DDBJ databases">
        <title>A degradative enzymes factory behind the ericoid mycorrhizal symbiosis.</title>
        <authorList>
            <consortium name="DOE Joint Genome Institute"/>
            <person name="Martino E."/>
            <person name="Morin E."/>
            <person name="Grelet G."/>
            <person name="Kuo A."/>
            <person name="Kohler A."/>
            <person name="Daghino S."/>
            <person name="Barry K."/>
            <person name="Choi C."/>
            <person name="Cichocki N."/>
            <person name="Clum A."/>
            <person name="Copeland A."/>
            <person name="Hainaut M."/>
            <person name="Haridas S."/>
            <person name="Labutti K."/>
            <person name="Lindquist E."/>
            <person name="Lipzen A."/>
            <person name="Khouja H.-R."/>
            <person name="Murat C."/>
            <person name="Ohm R."/>
            <person name="Olson A."/>
            <person name="Spatafora J."/>
            <person name="Veneault-Fourrey C."/>
            <person name="Henrissat B."/>
            <person name="Grigoriev I."/>
            <person name="Martin F."/>
            <person name="Perotto S."/>
        </authorList>
    </citation>
    <scope>NUCLEOTIDE SEQUENCE [LARGE SCALE GENOMIC DNA]</scope>
    <source>
        <strain evidence="2 3">F</strain>
    </source>
</reference>
<name>A0A2J6QTS0_HYAVF</name>
<keyword evidence="3" id="KW-1185">Reference proteome</keyword>
<dbReference type="OrthoDB" id="61900at2759"/>
<evidence type="ECO:0000313" key="2">
    <source>
        <dbReference type="EMBL" id="PMD29662.1"/>
    </source>
</evidence>
<evidence type="ECO:0000313" key="3">
    <source>
        <dbReference type="Proteomes" id="UP000235786"/>
    </source>
</evidence>
<protein>
    <recommendedName>
        <fullName evidence="1">DUF7708 domain-containing protein</fullName>
    </recommendedName>
</protein>
<dbReference type="EMBL" id="KZ613972">
    <property type="protein sequence ID" value="PMD29662.1"/>
    <property type="molecule type" value="Genomic_DNA"/>
</dbReference>
<dbReference type="Proteomes" id="UP000235786">
    <property type="component" value="Unassembled WGS sequence"/>
</dbReference>
<proteinExistence type="predicted"/>
<organism evidence="2 3">
    <name type="scientific">Hyaloscypha variabilis (strain UAMH 11265 / GT02V1 / F)</name>
    <name type="common">Meliniomyces variabilis</name>
    <dbReference type="NCBI Taxonomy" id="1149755"/>
    <lineage>
        <taxon>Eukaryota</taxon>
        <taxon>Fungi</taxon>
        <taxon>Dikarya</taxon>
        <taxon>Ascomycota</taxon>
        <taxon>Pezizomycotina</taxon>
        <taxon>Leotiomycetes</taxon>
        <taxon>Helotiales</taxon>
        <taxon>Hyaloscyphaceae</taxon>
        <taxon>Hyaloscypha</taxon>
        <taxon>Hyaloscypha variabilis</taxon>
    </lineage>
</organism>
<feature type="domain" description="DUF7708" evidence="1">
    <location>
        <begin position="87"/>
        <end position="232"/>
    </location>
</feature>
<dbReference type="AlphaFoldDB" id="A0A2J6QTS0"/>
<dbReference type="STRING" id="1149755.A0A2J6QTS0"/>
<evidence type="ECO:0000259" key="1">
    <source>
        <dbReference type="Pfam" id="PF24809"/>
    </source>
</evidence>
<dbReference type="InterPro" id="IPR056125">
    <property type="entry name" value="DUF7708"/>
</dbReference>
<sequence length="539" mass="61085">MEAPSLARLCPPHQLQQLQGWYSNDLVSDTVLADVFAEAKQIFEDALCENEHDKAWITSRASIKDVIQAVGDARDAYHARRNSKAWKWLVQFSSRVQYYSSVFDVMCQHHPEYAALAWGAMKLLIMGVANHEASVHQLVKALHRFADYLPRHELKLILYPSIQMQQAVAKLYSHLIHFMVHALQWYRKSQAKRAIEAIFKPSALSFQDQLTEINELSRTVDEIATTAAQAELRAVHARVEDVNKELGLARLEIKSLGDLVSLQSDRVFQVAACTQSLASHIQLDIRTQSAMIRTVQLNQIISAPFMNDIPSSGASLNYCSTFTRRQPQAVTLSQSEIDLLHHCSVDSDISYMIIETHNTSDDKALLISLLQQIQTAHRPIIWALRFPDYLNQSLCLDDIIRTLVLHALEINSNALALTTFPITLPSLRAASSQLDWLSILNRSLTGLEEVYIIIDPDFLRLAAEDNRCSAVDLLLALKNGVNGTRLKIIISSFGIDKGYFSRHSTPDSWKVIRTNNIQRQRLAKIKRQHLARVRRIRKS</sequence>